<evidence type="ECO:0000256" key="2">
    <source>
        <dbReference type="PIRSR" id="PIRSR620019-1"/>
    </source>
</evidence>
<evidence type="ECO:0000256" key="1">
    <source>
        <dbReference type="ARBA" id="ARBA00007274"/>
    </source>
</evidence>
<dbReference type="PANTHER" id="PTHR43300:SF7">
    <property type="entry name" value="UDP-N-ACETYLBACILLOSAMINE N-ACETYLTRANSFERASE"/>
    <property type="match status" value="1"/>
</dbReference>
<dbReference type="Pfam" id="PF17836">
    <property type="entry name" value="PglD_N"/>
    <property type="match status" value="1"/>
</dbReference>
<dbReference type="AlphaFoldDB" id="A0A9Q8TZ67"/>
<evidence type="ECO:0000313" key="6">
    <source>
        <dbReference type="Proteomes" id="UP001056381"/>
    </source>
</evidence>
<reference evidence="5" key="1">
    <citation type="submission" date="2022-05" db="EMBL/GenBank/DDBJ databases">
        <title>Single-amplified genomics reveal most streamlined microbe among free-living bacteria.</title>
        <authorList>
            <person name="Roda-Garcia J."/>
            <person name="Haro-Moreno J.M."/>
            <person name="Rodriguez-Valera F."/>
            <person name="Almagro-Moreno S."/>
            <person name="Lopez-Perez M."/>
        </authorList>
    </citation>
    <scope>NUCLEOTIDE SEQUENCE</scope>
    <source>
        <strain evidence="5">TMED112-D2-2</strain>
    </source>
</reference>
<feature type="binding site" evidence="3">
    <location>
        <position position="73"/>
    </location>
    <ligand>
        <name>substrate</name>
    </ligand>
</feature>
<name>A0A9Q8TZ67_9GAMM</name>
<accession>A0A9Q8TZ67</accession>
<evidence type="ECO:0000259" key="4">
    <source>
        <dbReference type="Pfam" id="PF17836"/>
    </source>
</evidence>
<gene>
    <name evidence="5" type="ORF">M9B40_04140</name>
</gene>
<dbReference type="Proteomes" id="UP001056381">
    <property type="component" value="Chromosome"/>
</dbReference>
<dbReference type="InterPro" id="IPR011004">
    <property type="entry name" value="Trimer_LpxA-like_sf"/>
</dbReference>
<dbReference type="CDD" id="cd03360">
    <property type="entry name" value="LbH_AT_putative"/>
    <property type="match status" value="1"/>
</dbReference>
<comment type="similarity">
    <text evidence="1">Belongs to the transferase hexapeptide repeat family.</text>
</comment>
<dbReference type="EMBL" id="CP097966">
    <property type="protein sequence ID" value="URQ62920.1"/>
    <property type="molecule type" value="Genomic_DNA"/>
</dbReference>
<feature type="active site" description="Proton acceptor" evidence="2">
    <location>
        <position position="143"/>
    </location>
</feature>
<feature type="domain" description="PglD N-terminal" evidence="4">
    <location>
        <begin position="3"/>
        <end position="88"/>
    </location>
</feature>
<dbReference type="NCBIfam" id="TIGR03570">
    <property type="entry name" value="NeuD_NnaD"/>
    <property type="match status" value="1"/>
</dbReference>
<evidence type="ECO:0000313" key="5">
    <source>
        <dbReference type="EMBL" id="URQ62920.1"/>
    </source>
</evidence>
<feature type="binding site" evidence="3">
    <location>
        <position position="152"/>
    </location>
    <ligand>
        <name>acetyl-CoA</name>
        <dbReference type="ChEBI" id="CHEBI:57288"/>
    </ligand>
</feature>
<feature type="site" description="Increases basicity of active site His" evidence="2">
    <location>
        <position position="144"/>
    </location>
</feature>
<dbReference type="InterPro" id="IPR020019">
    <property type="entry name" value="AcTrfase_PglD-like"/>
</dbReference>
<dbReference type="SUPFAM" id="SSF51161">
    <property type="entry name" value="Trimeric LpxA-like enzymes"/>
    <property type="match status" value="1"/>
</dbReference>
<dbReference type="Gene3D" id="2.160.10.10">
    <property type="entry name" value="Hexapeptide repeat proteins"/>
    <property type="match status" value="1"/>
</dbReference>
<dbReference type="Gene3D" id="3.40.50.20">
    <property type="match status" value="1"/>
</dbReference>
<dbReference type="PANTHER" id="PTHR43300">
    <property type="entry name" value="ACETYLTRANSFERASE"/>
    <property type="match status" value="1"/>
</dbReference>
<keyword evidence="6" id="KW-1185">Reference proteome</keyword>
<organism evidence="5 6">
    <name type="scientific">SAR86 cluster bacterium</name>
    <dbReference type="NCBI Taxonomy" id="2030880"/>
    <lineage>
        <taxon>Bacteria</taxon>
        <taxon>Pseudomonadati</taxon>
        <taxon>Pseudomonadota</taxon>
        <taxon>Gammaproteobacteria</taxon>
        <taxon>SAR86 cluster</taxon>
    </lineage>
</organism>
<dbReference type="InterPro" id="IPR041561">
    <property type="entry name" value="PglD_N"/>
</dbReference>
<dbReference type="InterPro" id="IPR050179">
    <property type="entry name" value="Trans_hexapeptide_repeat"/>
</dbReference>
<dbReference type="InterPro" id="IPR001451">
    <property type="entry name" value="Hexapep"/>
</dbReference>
<proteinExistence type="inferred from homology"/>
<dbReference type="Pfam" id="PF00132">
    <property type="entry name" value="Hexapep"/>
    <property type="match status" value="1"/>
</dbReference>
<protein>
    <submittedName>
        <fullName evidence="5">Acetyltransferase</fullName>
    </submittedName>
</protein>
<dbReference type="Pfam" id="PF14602">
    <property type="entry name" value="Hexapep_2"/>
    <property type="match status" value="1"/>
</dbReference>
<evidence type="ECO:0000256" key="3">
    <source>
        <dbReference type="PIRSR" id="PIRSR620019-2"/>
    </source>
</evidence>
<sequence>MSKVLIFGCGGHAVSCFEVLKCEGHEIAGFVKKPDEKLDKKNIIRFNLSPQIPIFSETDDLMKICSKAIIGIGQIKTCEPRKNLFKKLSLDGFDLINVISSQANVSKYTTLGKGVFIFKEAIINANVSIGNNCIINTGSIIEHDCNISNDCHVSVGSIINGNVDVGAGTFIGSGAVIKNGISIGDSCVISAGKYVSKNVPSGTVLK</sequence>